<comment type="caution">
    <text evidence="2">The sequence shown here is derived from an EMBL/GenBank/DDBJ whole genome shotgun (WGS) entry which is preliminary data.</text>
</comment>
<feature type="transmembrane region" description="Helical" evidence="1">
    <location>
        <begin position="55"/>
        <end position="77"/>
    </location>
</feature>
<sequence length="235" mass="27033">MIALICAALVFQVWYPFPYNRILGGKELFLLVVAVDVVCGPVLTAVLFDRTKKRHLLIMDIGLVVVIQLAALAYGVFTMYQARPVFLAFEGNRFRVVRHLDVDFEQLARAPKEFRTIRRDGPTLIAVRLAASTDRDFPQSIQMSLRGDHPAFRPERWERYDLQRSKVVAELKPIAKLREKYPLRQKMIDDMLRQSGANERELGYLPMDAGKYADWVVVVRRQDAQPAAYLPLDGW</sequence>
<keyword evidence="1" id="KW-0812">Transmembrane</keyword>
<gene>
    <name evidence="2" type="ORF">GGR36_002017</name>
</gene>
<keyword evidence="1" id="KW-0472">Membrane</keyword>
<name>A0A840BMF5_9RHOO</name>
<proteinExistence type="predicted"/>
<dbReference type="EMBL" id="JACIET010000001">
    <property type="protein sequence ID" value="MBB4012709.1"/>
    <property type="molecule type" value="Genomic_DNA"/>
</dbReference>
<keyword evidence="3" id="KW-1185">Reference proteome</keyword>
<protein>
    <recommendedName>
        <fullName evidence="4">Pilus assembly protein</fullName>
    </recommendedName>
</protein>
<reference evidence="2 3" key="1">
    <citation type="submission" date="2020-08" db="EMBL/GenBank/DDBJ databases">
        <title>Genomic Encyclopedia of Type Strains, Phase IV (KMG-IV): sequencing the most valuable type-strain genomes for metagenomic binning, comparative biology and taxonomic classification.</title>
        <authorList>
            <person name="Goeker M."/>
        </authorList>
    </citation>
    <scope>NUCLEOTIDE SEQUENCE [LARGE SCALE GENOMIC DNA]</scope>
    <source>
        <strain evidence="2 3">DSM 106739</strain>
    </source>
</reference>
<accession>A0A840BMF5</accession>
<feature type="transmembrane region" description="Helical" evidence="1">
    <location>
        <begin position="28"/>
        <end position="48"/>
    </location>
</feature>
<dbReference type="InterPro" id="IPR047814">
    <property type="entry name" value="TfpX/TfpZ-like"/>
</dbReference>
<dbReference type="Proteomes" id="UP000561045">
    <property type="component" value="Unassembled WGS sequence"/>
</dbReference>
<evidence type="ECO:0000313" key="2">
    <source>
        <dbReference type="EMBL" id="MBB4012709.1"/>
    </source>
</evidence>
<organism evidence="2 3">
    <name type="scientific">Niveibacterium umoris</name>
    <dbReference type="NCBI Taxonomy" id="1193620"/>
    <lineage>
        <taxon>Bacteria</taxon>
        <taxon>Pseudomonadati</taxon>
        <taxon>Pseudomonadota</taxon>
        <taxon>Betaproteobacteria</taxon>
        <taxon>Rhodocyclales</taxon>
        <taxon>Rhodocyclaceae</taxon>
        <taxon>Niveibacterium</taxon>
    </lineage>
</organism>
<evidence type="ECO:0000313" key="3">
    <source>
        <dbReference type="Proteomes" id="UP000561045"/>
    </source>
</evidence>
<dbReference type="AlphaFoldDB" id="A0A840BMF5"/>
<keyword evidence="1" id="KW-1133">Transmembrane helix</keyword>
<dbReference type="NCBIfam" id="NF041437">
    <property type="entry name" value="TfpZ"/>
    <property type="match status" value="1"/>
</dbReference>
<evidence type="ECO:0000256" key="1">
    <source>
        <dbReference type="SAM" id="Phobius"/>
    </source>
</evidence>
<evidence type="ECO:0008006" key="4">
    <source>
        <dbReference type="Google" id="ProtNLM"/>
    </source>
</evidence>